<feature type="domain" description="Transketolase-like pyrimidine-binding" evidence="4">
    <location>
        <begin position="3"/>
        <end position="176"/>
    </location>
</feature>
<dbReference type="AlphaFoldDB" id="A0A9X5H6Z3"/>
<gene>
    <name evidence="5" type="ORF">FMM80_24310</name>
</gene>
<accession>A0A9X5H6Z3</accession>
<name>A0A9X5H6Z3_9FIRM</name>
<dbReference type="InterPro" id="IPR033248">
    <property type="entry name" value="Transketolase_C"/>
</dbReference>
<dbReference type="InterPro" id="IPR005475">
    <property type="entry name" value="Transketolase-like_Pyr-bd"/>
</dbReference>
<keyword evidence="3" id="KW-0786">Thiamine pyrophosphate</keyword>
<dbReference type="SUPFAM" id="SSF52518">
    <property type="entry name" value="Thiamin diphosphate-binding fold (THDP-binding)"/>
    <property type="match status" value="1"/>
</dbReference>
<evidence type="ECO:0000256" key="1">
    <source>
        <dbReference type="ARBA" id="ARBA00001964"/>
    </source>
</evidence>
<reference evidence="5 6" key="1">
    <citation type="submission" date="2019-07" db="EMBL/GenBank/DDBJ databases">
        <title>Draft genome sequences of 15 bacterial species constituting the stable defined intestinal microbiota of the GM15 gnotobiotic mouse model.</title>
        <authorList>
            <person name="Elie C."/>
            <person name="Mathieu A."/>
            <person name="Saliou A."/>
            <person name="Darnaud M."/>
            <person name="Leulier F."/>
            <person name="Tamellini A."/>
        </authorList>
    </citation>
    <scope>NUCLEOTIDE SEQUENCE [LARGE SCALE GENOMIC DNA]</scope>
    <source>
        <strain evidence="6">ASF 502</strain>
    </source>
</reference>
<dbReference type="Proteomes" id="UP000474104">
    <property type="component" value="Unassembled WGS sequence"/>
</dbReference>
<dbReference type="PANTHER" id="PTHR43257">
    <property type="entry name" value="PYRUVATE DEHYDROGENASE E1 COMPONENT BETA SUBUNIT"/>
    <property type="match status" value="1"/>
</dbReference>
<dbReference type="OrthoDB" id="8732661at2"/>
<proteinExistence type="predicted"/>
<dbReference type="InterPro" id="IPR029061">
    <property type="entry name" value="THDP-binding"/>
</dbReference>
<dbReference type="Gene3D" id="3.40.50.970">
    <property type="match status" value="1"/>
</dbReference>
<dbReference type="Pfam" id="PF02779">
    <property type="entry name" value="Transket_pyr"/>
    <property type="match status" value="1"/>
</dbReference>
<evidence type="ECO:0000256" key="3">
    <source>
        <dbReference type="ARBA" id="ARBA00023052"/>
    </source>
</evidence>
<keyword evidence="2" id="KW-0560">Oxidoreductase</keyword>
<dbReference type="Pfam" id="PF02780">
    <property type="entry name" value="Transketolase_C"/>
    <property type="match status" value="1"/>
</dbReference>
<evidence type="ECO:0000313" key="5">
    <source>
        <dbReference type="EMBL" id="NDO71602.1"/>
    </source>
</evidence>
<comment type="cofactor">
    <cofactor evidence="1">
        <name>thiamine diphosphate</name>
        <dbReference type="ChEBI" id="CHEBI:58937"/>
    </cofactor>
</comment>
<dbReference type="PANTHER" id="PTHR43257:SF2">
    <property type="entry name" value="PYRUVATE DEHYDROGENASE E1 COMPONENT SUBUNIT BETA"/>
    <property type="match status" value="1"/>
</dbReference>
<dbReference type="Gene3D" id="3.40.50.920">
    <property type="match status" value="1"/>
</dbReference>
<sequence length="327" mass="35889">MILSYKEAINKALYDALEDDSDVVLFGEDDRNNLYGYTEGLYEKFGDNRVIDTPLSEAGVVGAACGAAICGLRPIVDLTTENFLYVAMDQICSIAAKTAYMYDGVYSVPITIFSSSMSVGGNAAQHSDRIHSLFMNIPGLKIICPATAQDMYSMLREAIKDNNPVLCFADRTLFWMNEEVNIQKKVEIGKAKKMRDGTDLTIVSVSGCMRIVKELLPEIEALGISADVLDVRSVVPLDFNTIKESVKKTGRIVICDTANRTGSLAGHISSLIVQDAFEYLKAPIRIASCEDIPIPYAKKLESSILVSKEKIKNEIKIVLNYKAGGKK</sequence>
<dbReference type="EMBL" id="VIRB01000141">
    <property type="protein sequence ID" value="NDO71602.1"/>
    <property type="molecule type" value="Genomic_DNA"/>
</dbReference>
<dbReference type="SUPFAM" id="SSF52922">
    <property type="entry name" value="TK C-terminal domain-like"/>
    <property type="match status" value="1"/>
</dbReference>
<dbReference type="SMART" id="SM00861">
    <property type="entry name" value="Transket_pyr"/>
    <property type="match status" value="1"/>
</dbReference>
<evidence type="ECO:0000256" key="2">
    <source>
        <dbReference type="ARBA" id="ARBA00023002"/>
    </source>
</evidence>
<protein>
    <submittedName>
        <fullName evidence="5">Alpha-ketoacid dehydrogenase subunit beta</fullName>
    </submittedName>
</protein>
<dbReference type="GO" id="GO:0016491">
    <property type="term" value="F:oxidoreductase activity"/>
    <property type="evidence" value="ECO:0007669"/>
    <property type="project" value="UniProtKB-KW"/>
</dbReference>
<dbReference type="RefSeq" id="WP_004081131.1">
    <property type="nucleotide sequence ID" value="NZ_VIRB01000141.1"/>
</dbReference>
<dbReference type="InterPro" id="IPR009014">
    <property type="entry name" value="Transketo_C/PFOR_II"/>
</dbReference>
<evidence type="ECO:0000313" key="6">
    <source>
        <dbReference type="Proteomes" id="UP000474104"/>
    </source>
</evidence>
<dbReference type="CDD" id="cd07036">
    <property type="entry name" value="TPP_PYR_E1-PDHc-beta_like"/>
    <property type="match status" value="1"/>
</dbReference>
<organism evidence="5 6">
    <name type="scientific">Schaedlerella arabinosiphila</name>
    <dbReference type="NCBI Taxonomy" id="2044587"/>
    <lineage>
        <taxon>Bacteria</taxon>
        <taxon>Bacillati</taxon>
        <taxon>Bacillota</taxon>
        <taxon>Clostridia</taxon>
        <taxon>Lachnospirales</taxon>
        <taxon>Lachnospiraceae</taxon>
        <taxon>Schaedlerella</taxon>
    </lineage>
</organism>
<comment type="caution">
    <text evidence="5">The sequence shown here is derived from an EMBL/GenBank/DDBJ whole genome shotgun (WGS) entry which is preliminary data.</text>
</comment>
<evidence type="ECO:0000259" key="4">
    <source>
        <dbReference type="SMART" id="SM00861"/>
    </source>
</evidence>